<dbReference type="FunFam" id="3.90.550.10:FF:000023">
    <property type="entry name" value="Glucose-1-phosphate thymidylyltransferase"/>
    <property type="match status" value="1"/>
</dbReference>
<keyword evidence="6 9" id="KW-0479">Metal-binding</keyword>
<dbReference type="Proteomes" id="UP000199283">
    <property type="component" value="Unassembled WGS sequence"/>
</dbReference>
<proteinExistence type="inferred from homology"/>
<keyword evidence="12" id="KW-1185">Reference proteome</keyword>
<comment type="similarity">
    <text evidence="2 9">Belongs to the glucose-1-phosphate thymidylyltransferase family.</text>
</comment>
<dbReference type="EMBL" id="FNZQ01000001">
    <property type="protein sequence ID" value="SEK46127.1"/>
    <property type="molecule type" value="Genomic_DNA"/>
</dbReference>
<comment type="catalytic activity">
    <reaction evidence="8 9">
        <text>dTTP + alpha-D-glucose 1-phosphate + H(+) = dTDP-alpha-D-glucose + diphosphate</text>
        <dbReference type="Rhea" id="RHEA:15225"/>
        <dbReference type="ChEBI" id="CHEBI:15378"/>
        <dbReference type="ChEBI" id="CHEBI:33019"/>
        <dbReference type="ChEBI" id="CHEBI:37568"/>
        <dbReference type="ChEBI" id="CHEBI:57477"/>
        <dbReference type="ChEBI" id="CHEBI:58601"/>
        <dbReference type="EC" id="2.7.7.24"/>
    </reaction>
</comment>
<keyword evidence="7 9" id="KW-0460">Magnesium</keyword>
<dbReference type="PANTHER" id="PTHR43532">
    <property type="entry name" value="GLUCOSE-1-PHOSPHATE THYMIDYLYLTRANSFERASE"/>
    <property type="match status" value="1"/>
</dbReference>
<evidence type="ECO:0000256" key="9">
    <source>
        <dbReference type="RuleBase" id="RU003706"/>
    </source>
</evidence>
<evidence type="ECO:0000256" key="2">
    <source>
        <dbReference type="ARBA" id="ARBA00010480"/>
    </source>
</evidence>
<keyword evidence="4 9" id="KW-0808">Transferase</keyword>
<reference evidence="11 12" key="1">
    <citation type="submission" date="2016-10" db="EMBL/GenBank/DDBJ databases">
        <authorList>
            <person name="de Groot N.N."/>
        </authorList>
    </citation>
    <scope>NUCLEOTIDE SEQUENCE [LARGE SCALE GENOMIC DNA]</scope>
    <source>
        <strain evidence="11 12">DSM 14858</strain>
    </source>
</reference>
<dbReference type="RefSeq" id="WP_092759664.1">
    <property type="nucleotide sequence ID" value="NZ_FNZQ01000001.1"/>
</dbReference>
<comment type="cofactor">
    <cofactor evidence="1">
        <name>Mg(2+)</name>
        <dbReference type="ChEBI" id="CHEBI:18420"/>
    </cofactor>
</comment>
<dbReference type="GO" id="GO:0046872">
    <property type="term" value="F:metal ion binding"/>
    <property type="evidence" value="ECO:0007669"/>
    <property type="project" value="UniProtKB-KW"/>
</dbReference>
<evidence type="ECO:0000256" key="4">
    <source>
        <dbReference type="ARBA" id="ARBA00022679"/>
    </source>
</evidence>
<dbReference type="GO" id="GO:0008879">
    <property type="term" value="F:glucose-1-phosphate thymidylyltransferase activity"/>
    <property type="evidence" value="ECO:0007669"/>
    <property type="project" value="UniProtKB-EC"/>
</dbReference>
<evidence type="ECO:0000256" key="5">
    <source>
        <dbReference type="ARBA" id="ARBA00022695"/>
    </source>
</evidence>
<comment type="function">
    <text evidence="9">Catalyzes the formation of dTDP-glucose, from dTTP and glucose 1-phosphate, as well as its pyrophosphorolysis.</text>
</comment>
<dbReference type="CDD" id="cd02538">
    <property type="entry name" value="G1P_TT_short"/>
    <property type="match status" value="1"/>
</dbReference>
<evidence type="ECO:0000313" key="11">
    <source>
        <dbReference type="EMBL" id="SEK46127.1"/>
    </source>
</evidence>
<dbReference type="AlphaFoldDB" id="A0A1H7H8M1"/>
<evidence type="ECO:0000259" key="10">
    <source>
        <dbReference type="Pfam" id="PF00483"/>
    </source>
</evidence>
<dbReference type="InterPro" id="IPR029044">
    <property type="entry name" value="Nucleotide-diphossugar_trans"/>
</dbReference>
<dbReference type="Pfam" id="PF00483">
    <property type="entry name" value="NTP_transferase"/>
    <property type="match status" value="1"/>
</dbReference>
<dbReference type="SUPFAM" id="SSF53448">
    <property type="entry name" value="Nucleotide-diphospho-sugar transferases"/>
    <property type="match status" value="1"/>
</dbReference>
<dbReference type="InterPro" id="IPR005907">
    <property type="entry name" value="G1P_thy_trans_s"/>
</dbReference>
<keyword evidence="5 9" id="KW-0548">Nucleotidyltransferase</keyword>
<dbReference type="InterPro" id="IPR005835">
    <property type="entry name" value="NTP_transferase_dom"/>
</dbReference>
<sequence>MIQTPRKGIILAGGSGTRLYPVTAGVSKQLLPIYDKPMVYYPISVLMLTGIRDIAVITTPDDRAQFQRTLGDGSQWGIRLSYIEQPSPDGLAQAYLLARDFLDGAPSAMVLGDNVFFGHGLPEILRAADARQSGGTVFGYQVSDPERYGVVDFDADGKARQIIEKPDMPPSNYAVTGLYFLDGTAPDRAATIMPSTRGELEITSLLQMYLDDGALDVERMGRGYAWLDTGTHESLLDAGNFVRTLERRQGLQTGCLEEIAFDAGWIDRTALLAQAERYAKNRYGDYLRRLAGT</sequence>
<protein>
    <recommendedName>
        <fullName evidence="3 9">Glucose-1-phosphate thymidylyltransferase</fullName>
        <ecNumber evidence="3 9">2.7.7.24</ecNumber>
    </recommendedName>
</protein>
<evidence type="ECO:0000256" key="8">
    <source>
        <dbReference type="ARBA" id="ARBA00049336"/>
    </source>
</evidence>
<name>A0A1H7H8M1_9RHOB</name>
<evidence type="ECO:0000256" key="6">
    <source>
        <dbReference type="ARBA" id="ARBA00022723"/>
    </source>
</evidence>
<organism evidence="11 12">
    <name type="scientific">Jannaschia helgolandensis</name>
    <dbReference type="NCBI Taxonomy" id="188906"/>
    <lineage>
        <taxon>Bacteria</taxon>
        <taxon>Pseudomonadati</taxon>
        <taxon>Pseudomonadota</taxon>
        <taxon>Alphaproteobacteria</taxon>
        <taxon>Rhodobacterales</taxon>
        <taxon>Roseobacteraceae</taxon>
        <taxon>Jannaschia</taxon>
    </lineage>
</organism>
<dbReference type="OrthoDB" id="9801810at2"/>
<gene>
    <name evidence="11" type="ORF">SAMN04488526_0627</name>
</gene>
<dbReference type="NCBIfam" id="TIGR01207">
    <property type="entry name" value="rmlA"/>
    <property type="match status" value="1"/>
</dbReference>
<evidence type="ECO:0000256" key="1">
    <source>
        <dbReference type="ARBA" id="ARBA00001946"/>
    </source>
</evidence>
<accession>A0A1H7H8M1</accession>
<dbReference type="EC" id="2.7.7.24" evidence="3 9"/>
<evidence type="ECO:0000313" key="12">
    <source>
        <dbReference type="Proteomes" id="UP000199283"/>
    </source>
</evidence>
<dbReference type="Gene3D" id="3.90.550.10">
    <property type="entry name" value="Spore Coat Polysaccharide Biosynthesis Protein SpsA, Chain A"/>
    <property type="match status" value="1"/>
</dbReference>
<evidence type="ECO:0000256" key="7">
    <source>
        <dbReference type="ARBA" id="ARBA00022842"/>
    </source>
</evidence>
<dbReference type="PANTHER" id="PTHR43532:SF1">
    <property type="entry name" value="GLUCOSE-1-PHOSPHATE THYMIDYLYLTRANSFERASE 1"/>
    <property type="match status" value="1"/>
</dbReference>
<feature type="domain" description="Nucleotidyl transferase" evidence="10">
    <location>
        <begin position="7"/>
        <end position="242"/>
    </location>
</feature>
<evidence type="ECO:0000256" key="3">
    <source>
        <dbReference type="ARBA" id="ARBA00012461"/>
    </source>
</evidence>
<dbReference type="STRING" id="188906.SAMN04488526_0627"/>